<dbReference type="PANTHER" id="PTHR48104">
    <property type="entry name" value="METACASPASE-4"/>
    <property type="match status" value="1"/>
</dbReference>
<keyword evidence="4" id="KW-1185">Reference proteome</keyword>
<comment type="caution">
    <text evidence="3">The sequence shown here is derived from an EMBL/GenBank/DDBJ whole genome shotgun (WGS) entry which is preliminary data.</text>
</comment>
<dbReference type="GO" id="GO:0005737">
    <property type="term" value="C:cytoplasm"/>
    <property type="evidence" value="ECO:0007669"/>
    <property type="project" value="TreeGrafter"/>
</dbReference>
<name>A0A445BAK7_ARAHY</name>
<gene>
    <name evidence="3" type="ORF">Ahy_A10g050820</name>
</gene>
<proteinExistence type="inferred from homology"/>
<dbReference type="STRING" id="3818.A0A445BAK7"/>
<dbReference type="AlphaFoldDB" id="A0A445BAK7"/>
<organism evidence="3 4">
    <name type="scientific">Arachis hypogaea</name>
    <name type="common">Peanut</name>
    <dbReference type="NCBI Taxonomy" id="3818"/>
    <lineage>
        <taxon>Eukaryota</taxon>
        <taxon>Viridiplantae</taxon>
        <taxon>Streptophyta</taxon>
        <taxon>Embryophyta</taxon>
        <taxon>Tracheophyta</taxon>
        <taxon>Spermatophyta</taxon>
        <taxon>Magnoliopsida</taxon>
        <taxon>eudicotyledons</taxon>
        <taxon>Gunneridae</taxon>
        <taxon>Pentapetalae</taxon>
        <taxon>rosids</taxon>
        <taxon>fabids</taxon>
        <taxon>Fabales</taxon>
        <taxon>Fabaceae</taxon>
        <taxon>Papilionoideae</taxon>
        <taxon>50 kb inversion clade</taxon>
        <taxon>dalbergioids sensu lato</taxon>
        <taxon>Dalbergieae</taxon>
        <taxon>Pterocarpus clade</taxon>
        <taxon>Arachis</taxon>
    </lineage>
</organism>
<comment type="similarity">
    <text evidence="1">Belongs to the peptidase C14B family.</text>
</comment>
<dbReference type="PANTHER" id="PTHR48104:SF11">
    <property type="entry name" value="ICE-LIKE PROTEASE (CASPASE) P20 DOMAIN PROTEIN"/>
    <property type="match status" value="1"/>
</dbReference>
<feature type="domain" description="Peptidase C14 caspase" evidence="2">
    <location>
        <begin position="57"/>
        <end position="226"/>
    </location>
</feature>
<evidence type="ECO:0000256" key="1">
    <source>
        <dbReference type="ARBA" id="ARBA00009005"/>
    </source>
</evidence>
<evidence type="ECO:0000259" key="2">
    <source>
        <dbReference type="Pfam" id="PF00656"/>
    </source>
</evidence>
<dbReference type="Gene3D" id="3.40.50.12660">
    <property type="match status" value="2"/>
</dbReference>
<accession>A0A445BAK7</accession>
<protein>
    <recommendedName>
        <fullName evidence="2">Peptidase C14 caspase domain-containing protein</fullName>
    </recommendedName>
</protein>
<feature type="domain" description="Peptidase C14 caspase" evidence="2">
    <location>
        <begin position="358"/>
        <end position="599"/>
    </location>
</feature>
<evidence type="ECO:0000313" key="3">
    <source>
        <dbReference type="EMBL" id="RYR35694.1"/>
    </source>
</evidence>
<dbReference type="GO" id="GO:0004197">
    <property type="term" value="F:cysteine-type endopeptidase activity"/>
    <property type="evidence" value="ECO:0007669"/>
    <property type="project" value="InterPro"/>
</dbReference>
<evidence type="ECO:0000313" key="4">
    <source>
        <dbReference type="Proteomes" id="UP000289738"/>
    </source>
</evidence>
<dbReference type="Pfam" id="PF00656">
    <property type="entry name" value="Peptidase_C14"/>
    <property type="match status" value="2"/>
</dbReference>
<reference evidence="3 4" key="1">
    <citation type="submission" date="2019-01" db="EMBL/GenBank/DDBJ databases">
        <title>Sequencing of cultivated peanut Arachis hypogaea provides insights into genome evolution and oil improvement.</title>
        <authorList>
            <person name="Chen X."/>
        </authorList>
    </citation>
    <scope>NUCLEOTIDE SEQUENCE [LARGE SCALE GENOMIC DNA]</scope>
    <source>
        <strain evidence="4">cv. Fuhuasheng</strain>
        <tissue evidence="3">Leaves</tissue>
    </source>
</reference>
<dbReference type="InterPro" id="IPR050452">
    <property type="entry name" value="Metacaspase"/>
</dbReference>
<sequence>MPHCANNNNPNRPQYWVNNAPAIIYVNHHPNHAAAPISHQNSLIRPPPPPFSLYGNKRALLIGISYAKRSNRINGFLNDVNSIKYFLIHNLNFPIHSILMLTDDREEKDPIRIPTKRKIVQAMKWLLEGSQAGDSLVFYFSGHGAREVDRSGDEIDGYDEAICPLDYEREGNIIDDQINATIVRPLPHGAKLHAIVDASFSDSEIGVDAYRSKVKSAVEELNADKVAVEAGDNEAIRKWWICPALESITEGFFLSSYIEVYVVNIIMESTKRVAIEKCIGCGKQVPMLVPLGALNSATLCCDCKSANNSNPNRPQYWVNNAPAIIYVNHHPNHAAVPISHQNSLIRPPPPPFSPYGNKRALLIGISYAKRSNRINGSLNDVNSIKYFLIHNLDFPIHSILMLTDDREEKDPMRIPTKRNIVQAMKWLLEGSQAGDSLVFYFSGHGAREVDRSGDEIDGYDEAICPLDYEREGNIIDDQINATIVRPLPHGAKLHAIVDASFSGTVLDLPFICTTNRKGNYVWTNKKRRRGGYRGTKGGLAVCISACGDDGKAAETSAFSGMESSGVFTYSFIRAMQEEPPHLTYAALLNAMRSTIREASKGQFGLIGRHNGICISSLSLCLIRFCSFIIDERNFIKRTQYDA</sequence>
<dbReference type="InterPro" id="IPR011600">
    <property type="entry name" value="Pept_C14_caspase"/>
</dbReference>
<dbReference type="EMBL" id="SDMP01000010">
    <property type="protein sequence ID" value="RYR35694.1"/>
    <property type="molecule type" value="Genomic_DNA"/>
</dbReference>
<dbReference type="Proteomes" id="UP000289738">
    <property type="component" value="Chromosome A10"/>
</dbReference>
<dbReference type="GO" id="GO:0006508">
    <property type="term" value="P:proteolysis"/>
    <property type="evidence" value="ECO:0007669"/>
    <property type="project" value="InterPro"/>
</dbReference>